<feature type="signal peptide" evidence="1">
    <location>
        <begin position="1"/>
        <end position="33"/>
    </location>
</feature>
<evidence type="ECO:0000313" key="3">
    <source>
        <dbReference type="EMBL" id="RUS92420.1"/>
    </source>
</evidence>
<protein>
    <submittedName>
        <fullName evidence="3">Nitrate ABC transporter substrate-binding protein</fullName>
    </submittedName>
</protein>
<proteinExistence type="predicted"/>
<dbReference type="Gene3D" id="3.40.190.10">
    <property type="entry name" value="Periplasmic binding protein-like II"/>
    <property type="match status" value="2"/>
</dbReference>
<keyword evidence="4" id="KW-1185">Reference proteome</keyword>
<evidence type="ECO:0000256" key="1">
    <source>
        <dbReference type="SAM" id="SignalP"/>
    </source>
</evidence>
<gene>
    <name evidence="3" type="primary">ssuA</name>
    <name evidence="3" type="ORF">DSM107003_50500</name>
</gene>
<keyword evidence="1" id="KW-0732">Signal</keyword>
<organism evidence="3 4">
    <name type="scientific">Trichormus variabilis SAG 1403-4b</name>
    <dbReference type="NCBI Taxonomy" id="447716"/>
    <lineage>
        <taxon>Bacteria</taxon>
        <taxon>Bacillati</taxon>
        <taxon>Cyanobacteriota</taxon>
        <taxon>Cyanophyceae</taxon>
        <taxon>Nostocales</taxon>
        <taxon>Nostocaceae</taxon>
        <taxon>Trichormus</taxon>
    </lineage>
</organism>
<dbReference type="SUPFAM" id="SSF53850">
    <property type="entry name" value="Periplasmic binding protein-like II"/>
    <property type="match status" value="1"/>
</dbReference>
<accession>A0A433UEY7</accession>
<dbReference type="Proteomes" id="UP000276103">
    <property type="component" value="Unassembled WGS sequence"/>
</dbReference>
<dbReference type="AlphaFoldDB" id="A0A433UEY7"/>
<evidence type="ECO:0000259" key="2">
    <source>
        <dbReference type="Pfam" id="PF09084"/>
    </source>
</evidence>
<dbReference type="InterPro" id="IPR015168">
    <property type="entry name" value="SsuA/THI5"/>
</dbReference>
<comment type="caution">
    <text evidence="3">The sequence shown here is derived from an EMBL/GenBank/DDBJ whole genome shotgun (WGS) entry which is preliminary data.</text>
</comment>
<dbReference type="OrthoDB" id="286202at2"/>
<feature type="chain" id="PRO_5018992510" evidence="1">
    <location>
        <begin position="34"/>
        <end position="339"/>
    </location>
</feature>
<sequence length="339" mass="36263">MIKFSLPRLSLLAASCSVILSTACSSSSNISQAVPNIQTEAKPTTSTLRLGFISTSKTKIPTGPTGWAMQQGKLLPELQKVGITEVKTISFPNGPNLNEALVAGEIDVGIYGDTPALIAKANGTPTRLISQEQVGMNAWLLAKKNGAISVTDLKGKKVATSKGSYMHRYLIGLLQKSGVEKQVTIVHLLTNEAQSALERGDVAAIAAATGTGPLLKSKGYAVVDEAIKHPDLPGTSVTVATEAFLAKHPDLPQTWNQLKQASVKDIKVNSEAYYKFHAEVSGYPLDVVKASFPLEQFPEEAIPTKGVQLLEGTKKFLVSQKLAKADFQLNDWILSTPQK</sequence>
<name>A0A433UEY7_ANAVA</name>
<dbReference type="PROSITE" id="PS51257">
    <property type="entry name" value="PROKAR_LIPOPROTEIN"/>
    <property type="match status" value="1"/>
</dbReference>
<dbReference type="EMBL" id="RSCM01000029">
    <property type="protein sequence ID" value="RUS92420.1"/>
    <property type="molecule type" value="Genomic_DNA"/>
</dbReference>
<dbReference type="RefSeq" id="WP_127056829.1">
    <property type="nucleotide sequence ID" value="NZ_RSCM01000029.1"/>
</dbReference>
<dbReference type="Pfam" id="PF09084">
    <property type="entry name" value="NMT1"/>
    <property type="match status" value="1"/>
</dbReference>
<evidence type="ECO:0000313" key="4">
    <source>
        <dbReference type="Proteomes" id="UP000276103"/>
    </source>
</evidence>
<reference evidence="3 4" key="1">
    <citation type="journal article" date="2019" name="Genome Biol. Evol.">
        <title>Day and night: Metabolic profiles and evolutionary relationships of six axenic non-marine cyanobacteria.</title>
        <authorList>
            <person name="Will S.E."/>
            <person name="Henke P."/>
            <person name="Boedeker C."/>
            <person name="Huang S."/>
            <person name="Brinkmann H."/>
            <person name="Rohde M."/>
            <person name="Jarek M."/>
            <person name="Friedl T."/>
            <person name="Seufert S."/>
            <person name="Schumacher M."/>
            <person name="Overmann J."/>
            <person name="Neumann-Schaal M."/>
            <person name="Petersen J."/>
        </authorList>
    </citation>
    <scope>NUCLEOTIDE SEQUENCE [LARGE SCALE GENOMIC DNA]</scope>
    <source>
        <strain evidence="3 4">SAG 1403-4b</strain>
    </source>
</reference>
<dbReference type="PANTHER" id="PTHR30024">
    <property type="entry name" value="ALIPHATIC SULFONATES-BINDING PROTEIN-RELATED"/>
    <property type="match status" value="1"/>
</dbReference>
<feature type="domain" description="SsuA/THI5-like" evidence="2">
    <location>
        <begin position="89"/>
        <end position="251"/>
    </location>
</feature>